<keyword evidence="1" id="KW-0175">Coiled coil</keyword>
<evidence type="ECO:0000256" key="2">
    <source>
        <dbReference type="SAM" id="MobiDB-lite"/>
    </source>
</evidence>
<sequence>MADDISQSWVTVSQRRLPPTFAQVAEAERKLEEQRANDKVMQTALESEWALYGGQRAIERHTTEFAEQEGYTVPESTKDELSKIHGFEIAQDIVNGVKSPEELQFRMSNAMADKERSEILARNGFTGFSAQLAAGILDPVGWAASMVAAPVAGAVKVARVGRIIKTAAVAGAENAALEAILASGDYQKGADDVLAAAGFGMIMGGTIGAATRERIARKPGVQGVNDGAEAVVDDLDTVVKGADEFDASAAKAVREAMEYDAYMAVRSYEPLKAKEVDMDVAILSHLDDLKANSSVRMSASEKGKLKEQIRQLEAEAATMKGKKVDAVAEAAAAKGAPKSAADRLDLDVKKKALARRFDEPLADIQTRLDELNAKLARVENVGKSKEELKRFSNLTREQQIKELGLDAPARKVEMTSAVREALAAIRAEKKKTPTQAHAEAKAQAEEEVRQKRDDSIGAKRVEDSEIAGEQFDLSDSMEDLMDDLAREAYQSEVRPVNLKGLGSVSSVILNSKNPVFRGLGLRLLENAQGGAYQGKTASILSNVYGNLIRFAEKNRYNDGFSQFIKDNNLRAVDYLNPAVTRDFNNQIYTAIVKGIPDDTPRGVKLAAEGIADKLAKSLEIRKAAGEKGFEDVKSARDYIPVIYDGIKVTEAVNRLGSSEAVIALLSKGYQTGKYKMGKKAADALAKVQYIRASDSTLSSRVAFDRVVSQQQQAQLIEDLKKAGVPDNIIDNFIEGTELQEMAESVSNRAKASMGINTQAEYGGMKVQDLLNTNVGELAENYGKEAAGGAALAAMGFPTRQSVLNAIDAAERAGRNMAGADAKAIKQLRAESEMLRDSVKLIYGNTIDADPNAGIVRGTRRVREITGLLRLGQMGFAQVPELARAITKMGVGTVLKSIPATKFLRSRAGRKGGTAQGELLEPELREMEELIGYIGEDNWLSGWNVRHDEFGETADNMGRLSAIIDNGLAMGSRINTWLSGFKAIQGGSEKIVARSINKRLKQHLMGERELPKRDLEEVGLDEATMKRLKRHFDENPMYADYNGEKVRMMNFDAMEPDLRETVGVAVRRMSGRLIQRNFIGDEGIWMNKWWGKALTQFKSFSIVSIEKQLIHDLRGDKIQAAQIMAWSSLLGFASYATQMQMQAIGREDRDKFLREKFDTQNIAMGVFNKLPQVAGFGLAGDALATFGLMPDSMMQAPGRMGFRQQGFGDLVAGAGVISDAVNLSQALVKYANGDDDVSTRQLVDKVRRLVPLANTIGVGQMTKASVDLLED</sequence>
<protein>
    <submittedName>
        <fullName evidence="3">Internal virion protein</fullName>
    </submittedName>
</protein>
<accession>A0A140XFU2</accession>
<feature type="region of interest" description="Disordered" evidence="2">
    <location>
        <begin position="429"/>
        <end position="456"/>
    </location>
</feature>
<dbReference type="GeneID" id="29123374"/>
<dbReference type="Proteomes" id="UP000201272">
    <property type="component" value="Segment"/>
</dbReference>
<gene>
    <name evidence="3" type="ORF">BP12B_36</name>
</gene>
<feature type="coiled-coil region" evidence="1">
    <location>
        <begin position="361"/>
        <end position="388"/>
    </location>
</feature>
<reference evidence="4" key="1">
    <citation type="submission" date="2014-08" db="EMBL/GenBank/DDBJ databases">
        <authorList>
            <person name="Mandeville R."/>
        </authorList>
    </citation>
    <scope>NUCLEOTIDE SEQUENCE [LARGE SCALE GENOMIC DNA]</scope>
</reference>
<evidence type="ECO:0000313" key="4">
    <source>
        <dbReference type="Proteomes" id="UP000201272"/>
    </source>
</evidence>
<organism evidence="3 4">
    <name type="scientific">Salmonella phage BP12B</name>
    <dbReference type="NCBI Taxonomy" id="1543201"/>
    <lineage>
        <taxon>Viruses</taxon>
        <taxon>Duplodnaviria</taxon>
        <taxon>Heunggongvirae</taxon>
        <taxon>Uroviricota</taxon>
        <taxon>Caudoviricetes</taxon>
        <taxon>Autographivirales</taxon>
        <taxon>Autosignataviridae</taxon>
        <taxon>Molineuxvirinae</taxon>
        <taxon>Zindervirus</taxon>
        <taxon>Zindervirus BP12B</taxon>
    </lineage>
</organism>
<evidence type="ECO:0000313" key="3">
    <source>
        <dbReference type="EMBL" id="AIT13712.1"/>
    </source>
</evidence>
<dbReference type="RefSeq" id="YP_009304457.1">
    <property type="nucleotide sequence ID" value="NC_031271.1"/>
</dbReference>
<dbReference type="KEGG" id="vg:29123374"/>
<feature type="compositionally biased region" description="Basic and acidic residues" evidence="2">
    <location>
        <begin position="438"/>
        <end position="456"/>
    </location>
</feature>
<proteinExistence type="predicted"/>
<evidence type="ECO:0000256" key="1">
    <source>
        <dbReference type="SAM" id="Coils"/>
    </source>
</evidence>
<name>A0A140XFU2_9CAUD</name>
<feature type="coiled-coil region" evidence="1">
    <location>
        <begin position="295"/>
        <end position="329"/>
    </location>
</feature>
<dbReference type="EMBL" id="KM366097">
    <property type="protein sequence ID" value="AIT13712.1"/>
    <property type="molecule type" value="Genomic_DNA"/>
</dbReference>
<keyword evidence="4" id="KW-1185">Reference proteome</keyword>